<organism evidence="4 5">
    <name type="scientific">Pedobacter steynii</name>
    <dbReference type="NCBI Taxonomy" id="430522"/>
    <lineage>
        <taxon>Bacteria</taxon>
        <taxon>Pseudomonadati</taxon>
        <taxon>Bacteroidota</taxon>
        <taxon>Sphingobacteriia</taxon>
        <taxon>Sphingobacteriales</taxon>
        <taxon>Sphingobacteriaceae</taxon>
        <taxon>Pedobacter</taxon>
    </lineage>
</organism>
<dbReference type="EMBL" id="FNGY01000007">
    <property type="protein sequence ID" value="SDN36141.1"/>
    <property type="molecule type" value="Genomic_DNA"/>
</dbReference>
<feature type="transmembrane region" description="Helical" evidence="1">
    <location>
        <begin position="1210"/>
        <end position="1232"/>
    </location>
</feature>
<keyword evidence="1" id="KW-0812">Transmembrane</keyword>
<evidence type="ECO:0000259" key="3">
    <source>
        <dbReference type="Pfam" id="PF20041"/>
    </source>
</evidence>
<dbReference type="Proteomes" id="UP000183200">
    <property type="component" value="Unassembled WGS sequence"/>
</dbReference>
<evidence type="ECO:0000256" key="2">
    <source>
        <dbReference type="SAM" id="SignalP"/>
    </source>
</evidence>
<evidence type="ECO:0000256" key="1">
    <source>
        <dbReference type="SAM" id="Phobius"/>
    </source>
</evidence>
<reference evidence="5" key="1">
    <citation type="submission" date="2016-10" db="EMBL/GenBank/DDBJ databases">
        <authorList>
            <person name="Varghese N."/>
            <person name="Submissions S."/>
        </authorList>
    </citation>
    <scope>NUCLEOTIDE SEQUENCE [LARGE SCALE GENOMIC DNA]</scope>
    <source>
        <strain evidence="5">DSM 19110</strain>
    </source>
</reference>
<dbReference type="Gene3D" id="2.180.10.10">
    <property type="entry name" value="RHS repeat-associated core"/>
    <property type="match status" value="1"/>
</dbReference>
<dbReference type="OrthoDB" id="1191296at2"/>
<keyword evidence="2" id="KW-0732">Signal</keyword>
<sequence length="1250" mass="138732">MKTKLFILLSLLLFGREVNAQIEYVVSKEVSQYEGKSYLASNSVTLKSGFHFISSAQSVFFAAIGNPPSTPGPTREITMPAFIETQIVRVRGVKSDADLWTLTPEQKLVSRKYLDGLGRDLQEIFVGAGSAAKPDIVTFNEYDMAGRRSTNYLPYAANSQGQFQNTAVNDQLAFYSTSNTSGKYAKDNAPYSQTIYDNSPTQTILQQGAVGANWQISTGKVKQVATRVNTDAEQVRLFAEDGSSTGFYAAGALNVSEITDEEGQKMYLFADKEGKNILKRQLFEKTINGVYHQYKETYYLYSASGFQTSILPPNVVATLKSNGWNLTVADRESNIFRFIYDDEGRLIKQKRPSSTWVYIIYDQLDRPVLIQNGLLRAANKWCFTKYDALNRPVMEGIMQDNQRLSYEDMKGFVDTFNYSDPSVPFCEERGSGIEGYTNLSFPTSINSNALLSVTYYDNYDIDNNGTDNYSYTAQGLGTEEGVQGSVQGKISVIKNRIVGTTNWMEKVLFYNIEGDLIQQKSNNSINLQLNDAITHVYNFDGTKKKSVTKKNTDTEQRVIEANIYDKAGRLAETSHQVNSGPVVTLASYSYNELGQLTDRNLHKLANNSFLQSVDYRYNIRGWLSRINNPTLSTDDYNEESNDVFGMELLYEGQGEIGNTGRYDGLISGMKWKTKMANHSFNELERAYTYTYDKLGQLNDAVFKARQGAAWNYMTDAFSEKEIKYDLNGNITSLRRFSWSISTQSSLEIDHLSYTYDVLNKDQLAQVSDSEGAAGGVGFKDLASESKEYEFNDDGNLIKDKNKGISYTYNEIGKVSRMSYISDPSKYIEFNYVSSGERIKKLVYQSGNLLKQQDYLDGFLYENSVLSAITNAEGRVRISAGNVKYEYFIRDHLNNVRVSFEEGANGQAEVRQEGSYYAFGMQHAPLSKPGNPNTALFNGGSEWLADFDNDPDLYNTFFRQYDPVLGRFNGIDPEAIKYSEFSAYQFVFNNPISFSDPSGADPRFDKLISEMLERYQDGGTGGPGKLGGTWTSDGRIHDFSNSNEAFDAGVRYNDMFSSWSYTSVGGIGSLWGNSQVQNSGGYTPTGIMLKEVNITAQKKSTSSANPRGIKKYFDAHNGDIGNYLAGIGYTTGAAGNWAGNIIKSRSLYGAPGATTIIRTPVANVHVPTRALRATGTAFKTLGTAAGIVGVGITGYQYFNGQITGTEAAVDLAFGAIGFMGPIGATISIMYFGGKFAYESISGKPLFDKPTQ</sequence>
<keyword evidence="1" id="KW-1133">Transmembrane helix</keyword>
<dbReference type="NCBIfam" id="TIGR03696">
    <property type="entry name" value="Rhs_assc_core"/>
    <property type="match status" value="1"/>
</dbReference>
<evidence type="ECO:0000313" key="5">
    <source>
        <dbReference type="Proteomes" id="UP000183200"/>
    </source>
</evidence>
<evidence type="ECO:0000313" key="4">
    <source>
        <dbReference type="EMBL" id="SDN36141.1"/>
    </source>
</evidence>
<keyword evidence="5" id="KW-1185">Reference proteome</keyword>
<gene>
    <name evidence="4" type="ORF">SAMN05421820_107180</name>
</gene>
<dbReference type="RefSeq" id="WP_074610353.1">
    <property type="nucleotide sequence ID" value="NZ_FNGY01000007.1"/>
</dbReference>
<dbReference type="PANTHER" id="PTHR32305">
    <property type="match status" value="1"/>
</dbReference>
<dbReference type="PANTHER" id="PTHR32305:SF15">
    <property type="entry name" value="PROTEIN RHSA-RELATED"/>
    <property type="match status" value="1"/>
</dbReference>
<accession>A0A1H0ARY8</accession>
<dbReference type="AlphaFoldDB" id="A0A1H0ARY8"/>
<dbReference type="Pfam" id="PF20041">
    <property type="entry name" value="DUF6443"/>
    <property type="match status" value="1"/>
</dbReference>
<dbReference type="InterPro" id="IPR045619">
    <property type="entry name" value="DUF6443"/>
</dbReference>
<feature type="chain" id="PRO_5010234421" evidence="2">
    <location>
        <begin position="21"/>
        <end position="1250"/>
    </location>
</feature>
<feature type="domain" description="DUF6443" evidence="3">
    <location>
        <begin position="90"/>
        <end position="223"/>
    </location>
</feature>
<dbReference type="InterPro" id="IPR050708">
    <property type="entry name" value="T6SS_VgrG/RHS"/>
</dbReference>
<feature type="signal peptide" evidence="2">
    <location>
        <begin position="1"/>
        <end position="20"/>
    </location>
</feature>
<name>A0A1H0ARY8_9SPHI</name>
<protein>
    <submittedName>
        <fullName evidence="4">RHS repeat-associated core domain-containing protein</fullName>
    </submittedName>
</protein>
<dbReference type="InterPro" id="IPR022385">
    <property type="entry name" value="Rhs_assc_core"/>
</dbReference>
<keyword evidence="1" id="KW-0472">Membrane</keyword>
<proteinExistence type="predicted"/>